<evidence type="ECO:0000313" key="7">
    <source>
        <dbReference type="EMBL" id="EJK74909.1"/>
    </source>
</evidence>
<dbReference type="EMBL" id="AGNL01003262">
    <property type="protein sequence ID" value="EJK74909.1"/>
    <property type="molecule type" value="Genomic_DNA"/>
</dbReference>
<dbReference type="CDD" id="cd04369">
    <property type="entry name" value="Bromodomain"/>
    <property type="match status" value="1"/>
</dbReference>
<dbReference type="SUPFAM" id="SSF47370">
    <property type="entry name" value="Bromodomain"/>
    <property type="match status" value="1"/>
</dbReference>
<dbReference type="Pfam" id="PF00439">
    <property type="entry name" value="Bromodomain"/>
    <property type="match status" value="1"/>
</dbReference>
<comment type="caution">
    <text evidence="7">The sequence shown here is derived from an EMBL/GenBank/DDBJ whole genome shotgun (WGS) entry which is preliminary data.</text>
</comment>
<dbReference type="Gene3D" id="1.20.1270.220">
    <property type="match status" value="1"/>
</dbReference>
<dbReference type="PANTHER" id="PTHR45926">
    <property type="entry name" value="OSJNBA0053K19.4 PROTEIN"/>
    <property type="match status" value="1"/>
</dbReference>
<keyword evidence="8" id="KW-1185">Reference proteome</keyword>
<feature type="non-terminal residue" evidence="7">
    <location>
        <position position="1"/>
    </location>
</feature>
<keyword evidence="3" id="KW-0804">Transcription</keyword>
<evidence type="ECO:0000256" key="3">
    <source>
        <dbReference type="ARBA" id="ARBA00023163"/>
    </source>
</evidence>
<dbReference type="Pfam" id="PF17035">
    <property type="entry name" value="BET"/>
    <property type="match status" value="1"/>
</dbReference>
<evidence type="ECO:0000256" key="2">
    <source>
        <dbReference type="ARBA" id="ARBA00023117"/>
    </source>
</evidence>
<dbReference type="SMART" id="SM00297">
    <property type="entry name" value="BROMO"/>
    <property type="match status" value="1"/>
</dbReference>
<keyword evidence="2 4" id="KW-0103">Bromodomain</keyword>
<gene>
    <name evidence="7" type="ORF">THAOC_03385</name>
</gene>
<name>K0TCJ7_THAOC</name>
<proteinExistence type="predicted"/>
<dbReference type="eggNOG" id="KOG1474">
    <property type="taxonomic scope" value="Eukaryota"/>
</dbReference>
<dbReference type="PRINTS" id="PR00503">
    <property type="entry name" value="BROMODOMAIN"/>
</dbReference>
<organism evidence="7 8">
    <name type="scientific">Thalassiosira oceanica</name>
    <name type="common">Marine diatom</name>
    <dbReference type="NCBI Taxonomy" id="159749"/>
    <lineage>
        <taxon>Eukaryota</taxon>
        <taxon>Sar</taxon>
        <taxon>Stramenopiles</taxon>
        <taxon>Ochrophyta</taxon>
        <taxon>Bacillariophyta</taxon>
        <taxon>Coscinodiscophyceae</taxon>
        <taxon>Thalassiosirophycidae</taxon>
        <taxon>Thalassiosirales</taxon>
        <taxon>Thalassiosiraceae</taxon>
        <taxon>Thalassiosira</taxon>
    </lineage>
</organism>
<feature type="domain" description="NET" evidence="6">
    <location>
        <begin position="182"/>
        <end position="266"/>
    </location>
</feature>
<dbReference type="InterPro" id="IPR038336">
    <property type="entry name" value="NET_sf"/>
</dbReference>
<dbReference type="AlphaFoldDB" id="K0TCJ7"/>
<accession>K0TCJ7</accession>
<dbReference type="InterPro" id="IPR001487">
    <property type="entry name" value="Bromodomain"/>
</dbReference>
<dbReference type="PROSITE" id="PS51525">
    <property type="entry name" value="NET"/>
    <property type="match status" value="1"/>
</dbReference>
<protein>
    <recommendedName>
        <fullName evidence="9">Bromo domain-containing protein</fullName>
    </recommendedName>
</protein>
<dbReference type="Gene3D" id="1.20.920.10">
    <property type="entry name" value="Bromodomain-like"/>
    <property type="match status" value="1"/>
</dbReference>
<dbReference type="PROSITE" id="PS50014">
    <property type="entry name" value="BROMODOMAIN_2"/>
    <property type="match status" value="1"/>
</dbReference>
<dbReference type="InterPro" id="IPR027353">
    <property type="entry name" value="NET_dom"/>
</dbReference>
<reference evidence="7 8" key="1">
    <citation type="journal article" date="2012" name="Genome Biol.">
        <title>Genome and low-iron response of an oceanic diatom adapted to chronic iron limitation.</title>
        <authorList>
            <person name="Lommer M."/>
            <person name="Specht M."/>
            <person name="Roy A.S."/>
            <person name="Kraemer L."/>
            <person name="Andreson R."/>
            <person name="Gutowska M.A."/>
            <person name="Wolf J."/>
            <person name="Bergner S.V."/>
            <person name="Schilhabel M.B."/>
            <person name="Klostermeier U.C."/>
            <person name="Beiko R.G."/>
            <person name="Rosenstiel P."/>
            <person name="Hippler M."/>
            <person name="Laroche J."/>
        </authorList>
    </citation>
    <scope>NUCLEOTIDE SEQUENCE [LARGE SCALE GENOMIC DNA]</scope>
    <source>
        <strain evidence="7 8">CCMP1005</strain>
    </source>
</reference>
<evidence type="ECO:0000313" key="8">
    <source>
        <dbReference type="Proteomes" id="UP000266841"/>
    </source>
</evidence>
<dbReference type="OrthoDB" id="21449at2759"/>
<evidence type="ECO:0008006" key="9">
    <source>
        <dbReference type="Google" id="ProtNLM"/>
    </source>
</evidence>
<dbReference type="Proteomes" id="UP000266841">
    <property type="component" value="Unassembled WGS sequence"/>
</dbReference>
<keyword evidence="1" id="KW-0805">Transcription regulation</keyword>
<feature type="domain" description="Bromo" evidence="5">
    <location>
        <begin position="90"/>
        <end position="157"/>
    </location>
</feature>
<evidence type="ECO:0000259" key="6">
    <source>
        <dbReference type="PROSITE" id="PS51525"/>
    </source>
</evidence>
<evidence type="ECO:0000256" key="1">
    <source>
        <dbReference type="ARBA" id="ARBA00023015"/>
    </source>
</evidence>
<dbReference type="InterPro" id="IPR036427">
    <property type="entry name" value="Bromodomain-like_sf"/>
</dbReference>
<evidence type="ECO:0000259" key="5">
    <source>
        <dbReference type="PROSITE" id="PS50014"/>
    </source>
</evidence>
<sequence length="273" mass="30444">RRTALPFDGVGRPAFMANLSPQWAAMAKLVSQFYAKADSGEKFRSTSTSTLDLDLSYVQYGRPSSVSFSHPALYSSSRSRLRHSSFPFPSEPFREAVDWKTLGLFDYPQIIKHPMDLGTVKRKINEGKYKSLHEAGDDVRQIWKNCMTYNADGSDFYNLAESMAKKFEDKFQKLLAQNDVATSQEGGVLDEPTIEEKRAFAKSLYKIEKDDLGKVVLDLENKCPAALLKNSAEDEVEINVDEITAAVFKELVEFVNSCGGGGAGGRKKKKART</sequence>
<evidence type="ECO:0000256" key="4">
    <source>
        <dbReference type="PROSITE-ProRule" id="PRU00035"/>
    </source>
</evidence>